<accession>A0A0G1UYQ7</accession>
<dbReference type="CDD" id="cd20736">
    <property type="entry name" value="PoNe_Nuclease"/>
    <property type="match status" value="1"/>
</dbReference>
<organism evidence="3 4">
    <name type="scientific">Candidatus Jorgensenbacteria bacterium GW2011_GWC1_48_8</name>
    <dbReference type="NCBI Taxonomy" id="1618666"/>
    <lineage>
        <taxon>Bacteria</taxon>
        <taxon>Candidatus Joergenseniibacteriota</taxon>
    </lineage>
</organism>
<evidence type="ECO:0000313" key="4">
    <source>
        <dbReference type="Proteomes" id="UP000034600"/>
    </source>
</evidence>
<evidence type="ECO:0000256" key="2">
    <source>
        <dbReference type="HAMAP-Rule" id="MF_00048"/>
    </source>
</evidence>
<dbReference type="SUPFAM" id="SSF52980">
    <property type="entry name" value="Restriction endonuclease-like"/>
    <property type="match status" value="1"/>
</dbReference>
<dbReference type="InterPro" id="IPR011856">
    <property type="entry name" value="tRNA_endonuc-like_dom_sf"/>
</dbReference>
<comment type="caution">
    <text evidence="3">The sequence shown here is derived from an EMBL/GenBank/DDBJ whole genome shotgun (WGS) entry which is preliminary data.</text>
</comment>
<reference evidence="3 4" key="1">
    <citation type="journal article" date="2015" name="Nature">
        <title>rRNA introns, odd ribosomes, and small enigmatic genomes across a large radiation of phyla.</title>
        <authorList>
            <person name="Brown C.T."/>
            <person name="Hug L.A."/>
            <person name="Thomas B.C."/>
            <person name="Sharon I."/>
            <person name="Castelle C.J."/>
            <person name="Singh A."/>
            <person name="Wilkins M.J."/>
            <person name="Williams K.H."/>
            <person name="Banfield J.F."/>
        </authorList>
    </citation>
    <scope>NUCLEOTIDE SEQUENCE [LARGE SCALE GENOMIC DNA]</scope>
</reference>
<dbReference type="AlphaFoldDB" id="A0A0G1UYQ7"/>
<dbReference type="GO" id="GO:0003676">
    <property type="term" value="F:nucleic acid binding"/>
    <property type="evidence" value="ECO:0007669"/>
    <property type="project" value="InterPro"/>
</dbReference>
<dbReference type="Pfam" id="PF02021">
    <property type="entry name" value="UPF0102"/>
    <property type="match status" value="1"/>
</dbReference>
<dbReference type="PANTHER" id="PTHR34039">
    <property type="entry name" value="UPF0102 PROTEIN YRAN"/>
    <property type="match status" value="1"/>
</dbReference>
<dbReference type="HAMAP" id="MF_00048">
    <property type="entry name" value="UPF0102"/>
    <property type="match status" value="1"/>
</dbReference>
<proteinExistence type="inferred from homology"/>
<dbReference type="Gene3D" id="3.40.1350.10">
    <property type="match status" value="1"/>
</dbReference>
<comment type="similarity">
    <text evidence="1 2">Belongs to the UPF0102 family.</text>
</comment>
<evidence type="ECO:0000313" key="3">
    <source>
        <dbReference type="EMBL" id="KKU99394.1"/>
    </source>
</evidence>
<dbReference type="PANTHER" id="PTHR34039:SF1">
    <property type="entry name" value="UPF0102 PROTEIN YRAN"/>
    <property type="match status" value="1"/>
</dbReference>
<gene>
    <name evidence="3" type="ORF">UY32_C0001G0029</name>
</gene>
<protein>
    <recommendedName>
        <fullName evidence="2">UPF0102 protein UY32_C0001G0029</fullName>
    </recommendedName>
</protein>
<name>A0A0G1UYQ7_9BACT</name>
<sequence length="131" mass="14849">MTKRSELGKWGEDRACEYLVDKGFKIIERNFRKPWGELDIVAKYKDGTLVFVEVKTVNNPGPSGVTAEDQMSAAKIRKFKKAASLYAGHRPELINDKIGWRLDLITLVVNNIEPLTKSGENFLISHYPNVI</sequence>
<dbReference type="Proteomes" id="UP000034600">
    <property type="component" value="Unassembled WGS sequence"/>
</dbReference>
<dbReference type="InterPro" id="IPR003509">
    <property type="entry name" value="UPF0102_YraN-like"/>
</dbReference>
<dbReference type="EMBL" id="LCPO01000001">
    <property type="protein sequence ID" value="KKU99394.1"/>
    <property type="molecule type" value="Genomic_DNA"/>
</dbReference>
<evidence type="ECO:0000256" key="1">
    <source>
        <dbReference type="ARBA" id="ARBA00006738"/>
    </source>
</evidence>
<dbReference type="InterPro" id="IPR011335">
    <property type="entry name" value="Restrct_endonuc-II-like"/>
</dbReference>